<dbReference type="InterPro" id="IPR045093">
    <property type="entry name" value="Cullin"/>
</dbReference>
<dbReference type="AlphaFoldDB" id="A0A3P7LVZ4"/>
<dbReference type="Gene3D" id="4.10.1030.10">
    <property type="entry name" value="Ring Box Chain A, domain 5"/>
    <property type="match status" value="1"/>
</dbReference>
<evidence type="ECO:0000313" key="4">
    <source>
        <dbReference type="EMBL" id="VDN21265.1"/>
    </source>
</evidence>
<dbReference type="InterPro" id="IPR036317">
    <property type="entry name" value="Cullin_homology_sf"/>
</dbReference>
<dbReference type="Gene3D" id="1.20.1310.10">
    <property type="entry name" value="Cullin Repeats"/>
    <property type="match status" value="1"/>
</dbReference>
<keyword evidence="5" id="KW-1185">Reference proteome</keyword>
<dbReference type="GO" id="GO:0031625">
    <property type="term" value="F:ubiquitin protein ligase binding"/>
    <property type="evidence" value="ECO:0007669"/>
    <property type="project" value="InterPro"/>
</dbReference>
<name>A0A3P7LVZ4_CYLGO</name>
<feature type="domain" description="Cullin family profile" evidence="3">
    <location>
        <begin position="1"/>
        <end position="101"/>
    </location>
</feature>
<accession>A0A3P7LVZ4</accession>
<evidence type="ECO:0000256" key="1">
    <source>
        <dbReference type="PROSITE-ProRule" id="PRU00330"/>
    </source>
</evidence>
<dbReference type="InterPro" id="IPR001373">
    <property type="entry name" value="Cullin_N"/>
</dbReference>
<dbReference type="SUPFAM" id="SSF75632">
    <property type="entry name" value="Cullin homology domain"/>
    <property type="match status" value="1"/>
</dbReference>
<evidence type="ECO:0000313" key="5">
    <source>
        <dbReference type="Proteomes" id="UP000271889"/>
    </source>
</evidence>
<evidence type="ECO:0000256" key="2">
    <source>
        <dbReference type="RuleBase" id="RU003829"/>
    </source>
</evidence>
<dbReference type="PANTHER" id="PTHR11932">
    <property type="entry name" value="CULLIN"/>
    <property type="match status" value="1"/>
</dbReference>
<dbReference type="Pfam" id="PF00888">
    <property type="entry name" value="Cullin"/>
    <property type="match status" value="1"/>
</dbReference>
<organism evidence="4 5">
    <name type="scientific">Cylicostephanus goldi</name>
    <name type="common">Nematode worm</name>
    <dbReference type="NCBI Taxonomy" id="71465"/>
    <lineage>
        <taxon>Eukaryota</taxon>
        <taxon>Metazoa</taxon>
        <taxon>Ecdysozoa</taxon>
        <taxon>Nematoda</taxon>
        <taxon>Chromadorea</taxon>
        <taxon>Rhabditida</taxon>
        <taxon>Rhabditina</taxon>
        <taxon>Rhabditomorpha</taxon>
        <taxon>Strongyloidea</taxon>
        <taxon>Strongylidae</taxon>
        <taxon>Cylicostephanus</taxon>
    </lineage>
</organism>
<dbReference type="PROSITE" id="PS50069">
    <property type="entry name" value="CULLIN_2"/>
    <property type="match status" value="1"/>
</dbReference>
<sequence>MARRLLLDRSLSDDLERMMISKLKTECGYQFTLRLENMYRDKELWSTHAAAFREVKEALPGENVIDISVRVLTAGVWPTQSAPVCILPPVCENAFNVSSYL</sequence>
<evidence type="ECO:0000259" key="3">
    <source>
        <dbReference type="PROSITE" id="PS50069"/>
    </source>
</evidence>
<dbReference type="GO" id="GO:0006511">
    <property type="term" value="P:ubiquitin-dependent protein catabolic process"/>
    <property type="evidence" value="ECO:0007669"/>
    <property type="project" value="InterPro"/>
</dbReference>
<dbReference type="SMART" id="SM00182">
    <property type="entry name" value="CULLIN"/>
    <property type="match status" value="1"/>
</dbReference>
<proteinExistence type="inferred from homology"/>
<gene>
    <name evidence="4" type="ORF">CGOC_LOCUS8992</name>
</gene>
<comment type="similarity">
    <text evidence="1 2">Belongs to the cullin family.</text>
</comment>
<dbReference type="EMBL" id="UYRV01105521">
    <property type="protein sequence ID" value="VDN21265.1"/>
    <property type="molecule type" value="Genomic_DNA"/>
</dbReference>
<protein>
    <recommendedName>
        <fullName evidence="3">Cullin family profile domain-containing protein</fullName>
    </recommendedName>
</protein>
<reference evidence="4 5" key="1">
    <citation type="submission" date="2018-11" db="EMBL/GenBank/DDBJ databases">
        <authorList>
            <consortium name="Pathogen Informatics"/>
        </authorList>
    </citation>
    <scope>NUCLEOTIDE SEQUENCE [LARGE SCALE GENOMIC DNA]</scope>
</reference>
<dbReference type="InterPro" id="IPR016158">
    <property type="entry name" value="Cullin_homology"/>
</dbReference>
<dbReference type="Proteomes" id="UP000271889">
    <property type="component" value="Unassembled WGS sequence"/>
</dbReference>
<dbReference type="OrthoDB" id="27073at2759"/>